<dbReference type="SUPFAM" id="SSF55811">
    <property type="entry name" value="Nudix"/>
    <property type="match status" value="1"/>
</dbReference>
<feature type="domain" description="Nudix hydrolase" evidence="6">
    <location>
        <begin position="69"/>
        <end position="217"/>
    </location>
</feature>
<organism evidence="7 8">
    <name type="scientific">Pseudocohnilembus persalinus</name>
    <name type="common">Ciliate</name>
    <dbReference type="NCBI Taxonomy" id="266149"/>
    <lineage>
        <taxon>Eukaryota</taxon>
        <taxon>Sar</taxon>
        <taxon>Alveolata</taxon>
        <taxon>Ciliophora</taxon>
        <taxon>Intramacronucleata</taxon>
        <taxon>Oligohymenophorea</taxon>
        <taxon>Scuticociliatia</taxon>
        <taxon>Philasterida</taxon>
        <taxon>Pseudocohnilembidae</taxon>
        <taxon>Pseudocohnilembus</taxon>
    </lineage>
</organism>
<comment type="pathway">
    <text evidence="1">Isoprenoid biosynthesis; dimethylallyl diphosphate biosynthesis; dimethylallyl diphosphate from isopentenyl diphosphate: step 1/1.</text>
</comment>
<keyword evidence="5" id="KW-0413">Isomerase</keyword>
<sequence>MFKKQLKLLNQFSSLNKKETEILGQKLHASQFQTLTQNLILVNRHDEVTGNIDKLTAHRNDYIFSEKGEPHRAFSVFLFNHQNELLLHKRSDIKITFPKFWTNTCCSHPLMQADEMNQEEGCRLAAKRRLNFELNIEIENQQDFLLVDKFIYKAPSYEGWGEYELDYVFLIKRDIKDVNPNPEEISEFAWVKKDQLKSFLKEKLENKGEKATPWFEKIIEHKLMNWWELMEKDQVQPITDIEKVNKNIPLL</sequence>
<name>A0A0V0QF22_PSEPJ</name>
<dbReference type="AlphaFoldDB" id="A0A0V0QF22"/>
<dbReference type="OMA" id="KAPFDNG"/>
<evidence type="ECO:0000256" key="5">
    <source>
        <dbReference type="ARBA" id="ARBA00023235"/>
    </source>
</evidence>
<evidence type="ECO:0000256" key="4">
    <source>
        <dbReference type="ARBA" id="ARBA00023229"/>
    </source>
</evidence>
<evidence type="ECO:0000313" key="7">
    <source>
        <dbReference type="EMBL" id="KRX00790.1"/>
    </source>
</evidence>
<keyword evidence="4" id="KW-0414">Isoprene biosynthesis</keyword>
<dbReference type="PIRSF" id="PIRSF018427">
    <property type="entry name" value="Isopntndiph_ism"/>
    <property type="match status" value="1"/>
</dbReference>
<comment type="similarity">
    <text evidence="2">Belongs to the IPP isomerase type 1 family.</text>
</comment>
<dbReference type="Proteomes" id="UP000054937">
    <property type="component" value="Unassembled WGS sequence"/>
</dbReference>
<keyword evidence="7" id="KW-0378">Hydrolase</keyword>
<evidence type="ECO:0000313" key="8">
    <source>
        <dbReference type="Proteomes" id="UP000054937"/>
    </source>
</evidence>
<proteinExistence type="inferred from homology"/>
<dbReference type="CDD" id="cd02885">
    <property type="entry name" value="NUDIX_IPP_Isomerase"/>
    <property type="match status" value="1"/>
</dbReference>
<dbReference type="PROSITE" id="PS51462">
    <property type="entry name" value="NUDIX"/>
    <property type="match status" value="1"/>
</dbReference>
<dbReference type="InterPro" id="IPR000086">
    <property type="entry name" value="NUDIX_hydrolase_dom"/>
</dbReference>
<evidence type="ECO:0000256" key="2">
    <source>
        <dbReference type="ARBA" id="ARBA00007579"/>
    </source>
</evidence>
<dbReference type="GO" id="GO:0005737">
    <property type="term" value="C:cytoplasm"/>
    <property type="evidence" value="ECO:0007669"/>
    <property type="project" value="TreeGrafter"/>
</dbReference>
<dbReference type="EMBL" id="LDAU01000182">
    <property type="protein sequence ID" value="KRX00790.1"/>
    <property type="molecule type" value="Genomic_DNA"/>
</dbReference>
<dbReference type="GO" id="GO:0004452">
    <property type="term" value="F:isopentenyl-diphosphate delta-isomerase activity"/>
    <property type="evidence" value="ECO:0007669"/>
    <property type="project" value="UniProtKB-EC"/>
</dbReference>
<dbReference type="InterPro" id="IPR015797">
    <property type="entry name" value="NUDIX_hydrolase-like_dom_sf"/>
</dbReference>
<dbReference type="Pfam" id="PF00293">
    <property type="entry name" value="NUDIX"/>
    <property type="match status" value="1"/>
</dbReference>
<evidence type="ECO:0000256" key="1">
    <source>
        <dbReference type="ARBA" id="ARBA00004826"/>
    </source>
</evidence>
<dbReference type="UniPathway" id="UPA00059">
    <property type="reaction ID" value="UER00104"/>
</dbReference>
<dbReference type="GO" id="GO:0009240">
    <property type="term" value="P:isopentenyl diphosphate biosynthetic process"/>
    <property type="evidence" value="ECO:0007669"/>
    <property type="project" value="TreeGrafter"/>
</dbReference>
<dbReference type="PANTHER" id="PTHR10885">
    <property type="entry name" value="ISOPENTENYL-DIPHOSPHATE DELTA-ISOMERASE"/>
    <property type="match status" value="1"/>
</dbReference>
<evidence type="ECO:0000256" key="3">
    <source>
        <dbReference type="ARBA" id="ARBA00012057"/>
    </source>
</evidence>
<dbReference type="GO" id="GO:0016787">
    <property type="term" value="F:hydrolase activity"/>
    <property type="evidence" value="ECO:0007669"/>
    <property type="project" value="UniProtKB-KW"/>
</dbReference>
<protein>
    <recommendedName>
        <fullName evidence="3">isopentenyl-diphosphate Delta-isomerase</fullName>
        <ecNumber evidence="3">5.3.3.2</ecNumber>
    </recommendedName>
</protein>
<reference evidence="7 8" key="1">
    <citation type="journal article" date="2015" name="Sci. Rep.">
        <title>Genome of the facultative scuticociliatosis pathogen Pseudocohnilembus persalinus provides insight into its virulence through horizontal gene transfer.</title>
        <authorList>
            <person name="Xiong J."/>
            <person name="Wang G."/>
            <person name="Cheng J."/>
            <person name="Tian M."/>
            <person name="Pan X."/>
            <person name="Warren A."/>
            <person name="Jiang C."/>
            <person name="Yuan D."/>
            <person name="Miao W."/>
        </authorList>
    </citation>
    <scope>NUCLEOTIDE SEQUENCE [LARGE SCALE GENOMIC DNA]</scope>
    <source>
        <strain evidence="7">36N120E</strain>
    </source>
</reference>
<dbReference type="InterPro" id="IPR011876">
    <property type="entry name" value="IsopentenylPP_isomerase_typ1"/>
</dbReference>
<dbReference type="OrthoDB" id="510307at2759"/>
<dbReference type="Gene3D" id="3.90.79.10">
    <property type="entry name" value="Nucleoside Triphosphate Pyrophosphohydrolase"/>
    <property type="match status" value="1"/>
</dbReference>
<accession>A0A0V0QF22</accession>
<dbReference type="EC" id="5.3.3.2" evidence="3"/>
<keyword evidence="8" id="KW-1185">Reference proteome</keyword>
<comment type="caution">
    <text evidence="7">The sequence shown here is derived from an EMBL/GenBank/DDBJ whole genome shotgun (WGS) entry which is preliminary data.</text>
</comment>
<evidence type="ECO:0000259" key="6">
    <source>
        <dbReference type="PROSITE" id="PS51462"/>
    </source>
</evidence>
<gene>
    <name evidence="7" type="ORF">PPERSA_03050</name>
</gene>
<dbReference type="GO" id="GO:0050992">
    <property type="term" value="P:dimethylallyl diphosphate biosynthetic process"/>
    <property type="evidence" value="ECO:0007669"/>
    <property type="project" value="UniProtKB-UniPathway"/>
</dbReference>
<dbReference type="InParanoid" id="A0A0V0QF22"/>
<dbReference type="NCBIfam" id="TIGR02150">
    <property type="entry name" value="IPP_isom_1"/>
    <property type="match status" value="1"/>
</dbReference>
<dbReference type="PANTHER" id="PTHR10885:SF0">
    <property type="entry name" value="ISOPENTENYL-DIPHOSPHATE DELTA-ISOMERASE"/>
    <property type="match status" value="1"/>
</dbReference>